<dbReference type="InterPro" id="IPR011990">
    <property type="entry name" value="TPR-like_helical_dom_sf"/>
</dbReference>
<dbReference type="PRINTS" id="PR00364">
    <property type="entry name" value="DISEASERSIST"/>
</dbReference>
<dbReference type="Gene3D" id="3.40.50.300">
    <property type="entry name" value="P-loop containing nucleotide triphosphate hydrolases"/>
    <property type="match status" value="1"/>
</dbReference>
<dbReference type="InterPro" id="IPR027417">
    <property type="entry name" value="P-loop_NTPase"/>
</dbReference>
<dbReference type="InterPro" id="IPR016032">
    <property type="entry name" value="Sig_transdc_resp-reg_C-effctor"/>
</dbReference>
<evidence type="ECO:0000256" key="3">
    <source>
        <dbReference type="ARBA" id="ARBA00023125"/>
    </source>
</evidence>
<dbReference type="Proteomes" id="UP000054375">
    <property type="component" value="Unassembled WGS sequence"/>
</dbReference>
<dbReference type="GO" id="GO:0003677">
    <property type="term" value="F:DNA binding"/>
    <property type="evidence" value="ECO:0007669"/>
    <property type="project" value="UniProtKB-UniRule"/>
</dbReference>
<reference evidence="8 9" key="1">
    <citation type="submission" date="2015-10" db="EMBL/GenBank/DDBJ databases">
        <title>Draft genome sequence of Streptomyces griseorubiginosus DSM 40469, type strain for the species Streptomyces griseorubiginosus.</title>
        <authorList>
            <person name="Ruckert C."/>
            <person name="Winkler A."/>
            <person name="Kalinowski J."/>
            <person name="Kampfer P."/>
            <person name="Glaeser S."/>
        </authorList>
    </citation>
    <scope>NUCLEOTIDE SEQUENCE [LARGE SCALE GENOMIC DNA]</scope>
    <source>
        <strain evidence="8 9">DSM 40469</strain>
    </source>
</reference>
<dbReference type="Pfam" id="PF03704">
    <property type="entry name" value="BTAD"/>
    <property type="match status" value="1"/>
</dbReference>
<comment type="caution">
    <text evidence="8">The sequence shown here is derived from an EMBL/GenBank/DDBJ whole genome shotgun (WGS) entry which is preliminary data.</text>
</comment>
<evidence type="ECO:0000256" key="4">
    <source>
        <dbReference type="PROSITE-ProRule" id="PRU00339"/>
    </source>
</evidence>
<feature type="DNA-binding region" description="OmpR/PhoB-type" evidence="5">
    <location>
        <begin position="1"/>
        <end position="70"/>
    </location>
</feature>
<proteinExistence type="inferred from homology"/>
<protein>
    <submittedName>
        <fullName evidence="8">SARP family transcriptional regulator</fullName>
    </submittedName>
</protein>
<feature type="repeat" description="TPR" evidence="4">
    <location>
        <begin position="914"/>
        <end position="947"/>
    </location>
</feature>
<dbReference type="PANTHER" id="PTHR47691">
    <property type="entry name" value="REGULATOR-RELATED"/>
    <property type="match status" value="1"/>
</dbReference>
<feature type="region of interest" description="Disordered" evidence="6">
    <location>
        <begin position="219"/>
        <end position="340"/>
    </location>
</feature>
<dbReference type="SMART" id="SM00028">
    <property type="entry name" value="TPR"/>
    <property type="match status" value="5"/>
</dbReference>
<keyword evidence="9" id="KW-1185">Reference proteome</keyword>
<dbReference type="Gene3D" id="1.25.40.10">
    <property type="entry name" value="Tetratricopeptide repeat domain"/>
    <property type="match status" value="2"/>
</dbReference>
<organism evidence="8 9">
    <name type="scientific">Streptomyces griseorubiginosus</name>
    <dbReference type="NCBI Taxonomy" id="67304"/>
    <lineage>
        <taxon>Bacteria</taxon>
        <taxon>Bacillati</taxon>
        <taxon>Actinomycetota</taxon>
        <taxon>Actinomycetes</taxon>
        <taxon>Kitasatosporales</taxon>
        <taxon>Streptomycetaceae</taxon>
        <taxon>Streptomyces</taxon>
    </lineage>
</organism>
<dbReference type="AlphaFoldDB" id="A0A101SDX1"/>
<dbReference type="SUPFAM" id="SSF52540">
    <property type="entry name" value="P-loop containing nucleoside triphosphate hydrolases"/>
    <property type="match status" value="1"/>
</dbReference>
<dbReference type="CDD" id="cd15831">
    <property type="entry name" value="BTAD"/>
    <property type="match status" value="1"/>
</dbReference>
<evidence type="ECO:0000256" key="5">
    <source>
        <dbReference type="PROSITE-ProRule" id="PRU01091"/>
    </source>
</evidence>
<keyword evidence="4" id="KW-0802">TPR repeat</keyword>
<dbReference type="PROSITE" id="PS50005">
    <property type="entry name" value="TPR"/>
    <property type="match status" value="1"/>
</dbReference>
<dbReference type="SUPFAM" id="SSF46894">
    <property type="entry name" value="C-terminal effector domain of the bipartite response regulators"/>
    <property type="match status" value="1"/>
</dbReference>
<dbReference type="PROSITE" id="PS51755">
    <property type="entry name" value="OMPR_PHOB"/>
    <property type="match status" value="1"/>
</dbReference>
<dbReference type="InterPro" id="IPR001867">
    <property type="entry name" value="OmpR/PhoB-type_DNA-bd"/>
</dbReference>
<dbReference type="SMART" id="SM00862">
    <property type="entry name" value="Trans_reg_C"/>
    <property type="match status" value="1"/>
</dbReference>
<gene>
    <name evidence="8" type="ORF">AQJ54_01250</name>
</gene>
<feature type="compositionally biased region" description="Pro residues" evidence="6">
    <location>
        <begin position="291"/>
        <end position="300"/>
    </location>
</feature>
<sequence length="1005" mass="106707">MVAALAVDAGRPVPVDVLTERIWGADPPSGARRALYAHIARIRRVCERTGDAGEEPLRLLRRSGGYQLEAGQDQVDLHRFRRLDELARRPGQPAGTQVSLLREALALWRGEPLTGLDGPWAGRVRQAWHRRRVDAAVLLAEGELREGDPAAVVQPLTELLGEYPLAEPLAEVLMRALHAVGDSAGALRCFAEIRHRLAEELGADPGERLGGTHAAILRGRRFGGGGRTTSTGDHVGAGRPVSDGRRLGADVGPSGTYVTGGARSPVGAPPATEPALPSSAAPVRTTRVAPSAPPVAPAAAPPDEVAAVRPPAPAAPAASGDRRSGTGAPPRPSLDIPAQLPMSAGGFTGRVEELARLHDLLAEVERQPTAVVVSALSGTAGVGKTALAVHWARQVRTEFPDGQVYVNLRGFDPGGAAVGAAEAIRGFLDAFGVPANRVPRGLDAQAALYRSLLAGRRVLIVLDNARDADQVRPLLPGAPGCLALVTSRNRLTGLAVTEGAHLLPVDLLAPAEARELLAGRLGAVRMAAEPGAVDEIVVRCAGLPLALAVVAARASGRPGLPLAGLAEELRTADRRLDPLDGGDSLTGVRSVFQWSYRLLSPAAARLFRLLGLHPGPDTAVPAAAALAGVTAPEARTLLAELTEAQLLTEHRPGRYTFHDLLRAYAAELTAVHDSDDTRRTAVHRLLDHYLHTAYAADALLTRRRDPMTLAPALPGALPGRPTRPDEALDWFAAEYSVLLSAVQQGQPGFEAHTWQLATTLGTFLERQGHWQALADAHTTALDSARRGHDKAGQANAHRGLGLAWHRLGDVDRGREHYLLGLALFEELGNDAGQARIRQNLAIADSARGDHAEALEHARLSLDHFRAAHDRGGQAIALNEIGWYLAKLGDHREALASCRQALAAVQEIGDLNGEAHTWDSLGYVHRLLGRFAEAVDCYEQALRLFRKTGDRRSEAIGLAYLGDTLDAAGEPEAARGAWARALAVFDELGLPEADPLRDRLRRPPPP</sequence>
<keyword evidence="3 5" id="KW-0238">DNA-binding</keyword>
<dbReference type="GO" id="GO:0000160">
    <property type="term" value="P:phosphorelay signal transduction system"/>
    <property type="evidence" value="ECO:0007669"/>
    <property type="project" value="UniProtKB-KW"/>
</dbReference>
<keyword evidence="2" id="KW-0902">Two-component regulatory system</keyword>
<comment type="similarity">
    <text evidence="1">Belongs to the AfsR/DnrI/RedD regulatory family.</text>
</comment>
<dbReference type="GO" id="GO:0043531">
    <property type="term" value="F:ADP binding"/>
    <property type="evidence" value="ECO:0007669"/>
    <property type="project" value="InterPro"/>
</dbReference>
<dbReference type="InterPro" id="IPR019734">
    <property type="entry name" value="TPR_rpt"/>
</dbReference>
<evidence type="ECO:0000256" key="1">
    <source>
        <dbReference type="ARBA" id="ARBA00005820"/>
    </source>
</evidence>
<name>A0A101SDX1_9ACTN</name>
<dbReference type="InterPro" id="IPR036388">
    <property type="entry name" value="WH-like_DNA-bd_sf"/>
</dbReference>
<dbReference type="Pfam" id="PF13424">
    <property type="entry name" value="TPR_12"/>
    <property type="match status" value="2"/>
</dbReference>
<dbReference type="SMART" id="SM01043">
    <property type="entry name" value="BTAD"/>
    <property type="match status" value="1"/>
</dbReference>
<dbReference type="PANTHER" id="PTHR47691:SF3">
    <property type="entry name" value="HTH-TYPE TRANSCRIPTIONAL REGULATOR RV0890C-RELATED"/>
    <property type="match status" value="1"/>
</dbReference>
<feature type="domain" description="OmpR/PhoB-type" evidence="7">
    <location>
        <begin position="1"/>
        <end position="70"/>
    </location>
</feature>
<accession>A0A101SDX1</accession>
<dbReference type="EMBL" id="LMWV01000002">
    <property type="protein sequence ID" value="KUN72022.1"/>
    <property type="molecule type" value="Genomic_DNA"/>
</dbReference>
<dbReference type="GO" id="GO:0006355">
    <property type="term" value="P:regulation of DNA-templated transcription"/>
    <property type="evidence" value="ECO:0007669"/>
    <property type="project" value="InterPro"/>
</dbReference>
<dbReference type="Gene3D" id="1.10.10.10">
    <property type="entry name" value="Winged helix-like DNA-binding domain superfamily/Winged helix DNA-binding domain"/>
    <property type="match status" value="1"/>
</dbReference>
<evidence type="ECO:0000313" key="9">
    <source>
        <dbReference type="Proteomes" id="UP000054375"/>
    </source>
</evidence>
<dbReference type="InterPro" id="IPR005158">
    <property type="entry name" value="BTAD"/>
</dbReference>
<evidence type="ECO:0000259" key="7">
    <source>
        <dbReference type="PROSITE" id="PS51755"/>
    </source>
</evidence>
<evidence type="ECO:0000313" key="8">
    <source>
        <dbReference type="EMBL" id="KUN72022.1"/>
    </source>
</evidence>
<dbReference type="SUPFAM" id="SSF48452">
    <property type="entry name" value="TPR-like"/>
    <property type="match status" value="3"/>
</dbReference>
<evidence type="ECO:0000256" key="6">
    <source>
        <dbReference type="SAM" id="MobiDB-lite"/>
    </source>
</evidence>
<evidence type="ECO:0000256" key="2">
    <source>
        <dbReference type="ARBA" id="ARBA00023012"/>
    </source>
</evidence>